<dbReference type="Gene3D" id="2.30.110.10">
    <property type="entry name" value="Electron Transport, Fmn-binding Protein, Chain A"/>
    <property type="match status" value="1"/>
</dbReference>
<dbReference type="InterPro" id="IPR012349">
    <property type="entry name" value="Split_barrel_FMN-bd"/>
</dbReference>
<proteinExistence type="predicted"/>
<dbReference type="EMBL" id="CP058905">
    <property type="protein sequence ID" value="QLK00618.1"/>
    <property type="molecule type" value="Genomic_DNA"/>
</dbReference>
<protein>
    <submittedName>
        <fullName evidence="1">Pyridoxamine 5'-phosphate oxidase family protein</fullName>
    </submittedName>
</protein>
<sequence length="129" mass="14305">MSHQYLAALTTPSVEAAQREYGSYTAMQRMTANWHTDGVLGDDEVDYIADRDGFYLATVGESGWPYVRYRGGLPDFLKVIGAEAGACLLAWADFRGNRQYLSTGNLRASHRVSLLLMSHTCARVALLVR</sequence>
<organism evidence="1">
    <name type="scientific">Micromonospora carbonacea</name>
    <dbReference type="NCBI Taxonomy" id="47853"/>
    <lineage>
        <taxon>Bacteria</taxon>
        <taxon>Bacillati</taxon>
        <taxon>Actinomycetota</taxon>
        <taxon>Actinomycetes</taxon>
        <taxon>Micromonosporales</taxon>
        <taxon>Micromonosporaceae</taxon>
        <taxon>Micromonospora</taxon>
    </lineage>
</organism>
<dbReference type="AlphaFoldDB" id="A0A7D6CG18"/>
<dbReference type="SUPFAM" id="SSF50475">
    <property type="entry name" value="FMN-binding split barrel"/>
    <property type="match status" value="1"/>
</dbReference>
<gene>
    <name evidence="1" type="ORF">HZU44_11765</name>
</gene>
<name>A0A7D6CG18_9ACTN</name>
<reference evidence="1" key="1">
    <citation type="submission" date="2020-08" db="EMBL/GenBank/DDBJ databases">
        <title>A bifunctional nitrone conjugated secondary metabolite targeting the ribosome.</title>
        <authorList>
            <person name="Limbrick E.M."/>
            <person name="Graf M."/>
            <person name="Derewacz D.K."/>
            <person name="Nguyen F."/>
            <person name="Spraggins J.M."/>
            <person name="Wieland M."/>
            <person name="Ynigez-Gutierrez A.E."/>
            <person name="Reisman B.J."/>
            <person name="Zinshteyn B."/>
            <person name="McCulloch K."/>
            <person name="Iverson T.M."/>
            <person name="Green R."/>
            <person name="Wilson D.N."/>
            <person name="Bachmann B.O."/>
        </authorList>
    </citation>
    <scope>NUCLEOTIDE SEQUENCE</scope>
    <source>
        <strain evidence="1">Africana</strain>
    </source>
</reference>
<evidence type="ECO:0000313" key="1">
    <source>
        <dbReference type="EMBL" id="QLK00618.1"/>
    </source>
</evidence>
<accession>A0A7D6CG18</accession>